<reference evidence="7 8" key="1">
    <citation type="journal article" date="2015" name="Nat. Commun.">
        <title>Lucilia cuprina genome unlocks parasitic fly biology to underpin future interventions.</title>
        <authorList>
            <person name="Anstead C.A."/>
            <person name="Korhonen P.K."/>
            <person name="Young N.D."/>
            <person name="Hall R.S."/>
            <person name="Jex A.R."/>
            <person name="Murali S.C."/>
            <person name="Hughes D.S."/>
            <person name="Lee S.F."/>
            <person name="Perry T."/>
            <person name="Stroehlein A.J."/>
            <person name="Ansell B.R."/>
            <person name="Breugelmans B."/>
            <person name="Hofmann A."/>
            <person name="Qu J."/>
            <person name="Dugan S."/>
            <person name="Lee S.L."/>
            <person name="Chao H."/>
            <person name="Dinh H."/>
            <person name="Han Y."/>
            <person name="Doddapaneni H.V."/>
            <person name="Worley K.C."/>
            <person name="Muzny D.M."/>
            <person name="Ioannidis P."/>
            <person name="Waterhouse R.M."/>
            <person name="Zdobnov E.M."/>
            <person name="James P.J."/>
            <person name="Bagnall N.H."/>
            <person name="Kotze A.C."/>
            <person name="Gibbs R.A."/>
            <person name="Richards S."/>
            <person name="Batterham P."/>
            <person name="Gasser R.B."/>
        </authorList>
    </citation>
    <scope>NUCLEOTIDE SEQUENCE [LARGE SCALE GENOMIC DNA]</scope>
    <source>
        <strain evidence="7 8">LS</strain>
        <tissue evidence="7">Full body</tissue>
    </source>
</reference>
<dbReference type="PANTHER" id="PTHR45685">
    <property type="entry name" value="HELICASE SRCAP-RELATED"/>
    <property type="match status" value="1"/>
</dbReference>
<evidence type="ECO:0000256" key="1">
    <source>
        <dbReference type="ARBA" id="ARBA00004123"/>
    </source>
</evidence>
<dbReference type="EMBL" id="JRES01001154">
    <property type="protein sequence ID" value="KNC25126.1"/>
    <property type="molecule type" value="Genomic_DNA"/>
</dbReference>
<dbReference type="GO" id="GO:0006281">
    <property type="term" value="P:DNA repair"/>
    <property type="evidence" value="ECO:0007669"/>
    <property type="project" value="UniProtKB-UniRule"/>
</dbReference>
<dbReference type="Gene3D" id="3.40.50.300">
    <property type="entry name" value="P-loop containing nucleotide triphosphate hydrolases"/>
    <property type="match status" value="1"/>
</dbReference>
<dbReference type="InterPro" id="IPR050520">
    <property type="entry name" value="INO80/SWR1_helicase"/>
</dbReference>
<protein>
    <recommendedName>
        <fullName evidence="5">Chromatin-remodeling ATPase INO80</fullName>
        <ecNumber evidence="5">3.6.4.-</ecNumber>
    </recommendedName>
</protein>
<feature type="domain" description="SNF2 N-terminal" evidence="6">
    <location>
        <begin position="1"/>
        <end position="118"/>
    </location>
</feature>
<comment type="domain">
    <text evidence="5">The DBINO region is involved in binding to DNA.</text>
</comment>
<gene>
    <name evidence="7" type="ORF">FF38_06648</name>
</gene>
<dbReference type="SUPFAM" id="SSF52540">
    <property type="entry name" value="P-loop containing nucleoside triphosphate hydrolases"/>
    <property type="match status" value="1"/>
</dbReference>
<keyword evidence="5" id="KW-0378">Hydrolase</keyword>
<dbReference type="SUPFAM" id="SSF46785">
    <property type="entry name" value="Winged helix' DNA-binding domain"/>
    <property type="match status" value="1"/>
</dbReference>
<dbReference type="InterPro" id="IPR036388">
    <property type="entry name" value="WH-like_DNA-bd_sf"/>
</dbReference>
<accession>A0A0L0BYR1</accession>
<dbReference type="GO" id="GO:0006338">
    <property type="term" value="P:chromatin remodeling"/>
    <property type="evidence" value="ECO:0007669"/>
    <property type="project" value="UniProtKB-UniRule"/>
</dbReference>
<comment type="caution">
    <text evidence="7">The sequence shown here is derived from an EMBL/GenBank/DDBJ whole genome shotgun (WGS) entry which is preliminary data.</text>
</comment>
<comment type="catalytic activity">
    <reaction evidence="5">
        <text>ATP + H2O = ADP + phosphate + H(+)</text>
        <dbReference type="Rhea" id="RHEA:13065"/>
        <dbReference type="ChEBI" id="CHEBI:15377"/>
        <dbReference type="ChEBI" id="CHEBI:15378"/>
        <dbReference type="ChEBI" id="CHEBI:30616"/>
        <dbReference type="ChEBI" id="CHEBI:43474"/>
        <dbReference type="ChEBI" id="CHEBI:456216"/>
    </reaction>
</comment>
<sequence length="564" mass="63596">MPTLFDSHEEFSDWFSKDIESHATKNKELNEAQLKRLHMILKPFMLRRVKKHVQQELGDKIEIDLYCNLTPRQKMLYKLVKSQISIKDLIERGASGDDQASLMNLVMQFRKVCNHPDLFDRQEVISAFSFAQFGNTTDWLREPPVLSIEASARNPIEFNVPKIFSSDSGLLELPSEDSTHTIRENIIKKLSVVTDPSNAYVNTVSKFSGTPAGDIVRAAQRGLFEKSLDNESYDLINDHLPSSLQIVNNSSSSADRLAGLGEIHNEYLLDHYIKELEPAYFERVTAPPISMHASERFFYQREQHARDVPFGVYPLTLNDEWNRYQKNLPLTPGRLPNVGAPGFTTISVPSMTKFIADSGKLKKLDELLVQLKKDDHRVLGYVKLSELQTVGSHVLSPAIYTRDHTVNYSLRTNAARQLLGLVDKKLGVYPFKLNYLGEDINKFKLGLNECIQNHLIVGEPIFKSVFVRKDQPKNPIIAPVAREVATVKLIPAADSTSGYPEILRLSGGKPFPPSWTHSKYSMAPGIETAAIESRINGDPSVKYIEVKPNYKPTEGGSNDMDVEL</sequence>
<dbReference type="AlphaFoldDB" id="A0A0L0BYR1"/>
<dbReference type="InterPro" id="IPR027417">
    <property type="entry name" value="P-loop_NTPase"/>
</dbReference>
<comment type="similarity">
    <text evidence="5">Belongs to the SNF2/RAD54 helicase family.</text>
</comment>
<dbReference type="GO" id="GO:0003677">
    <property type="term" value="F:DNA binding"/>
    <property type="evidence" value="ECO:0007669"/>
    <property type="project" value="UniProtKB-UniRule"/>
</dbReference>
<comment type="subcellular location">
    <subcellularLocation>
        <location evidence="1 5">Nucleus</location>
    </subcellularLocation>
</comment>
<organism evidence="7 8">
    <name type="scientific">Lucilia cuprina</name>
    <name type="common">Green bottle fly</name>
    <name type="synonym">Australian sheep blowfly</name>
    <dbReference type="NCBI Taxonomy" id="7375"/>
    <lineage>
        <taxon>Eukaryota</taxon>
        <taxon>Metazoa</taxon>
        <taxon>Ecdysozoa</taxon>
        <taxon>Arthropoda</taxon>
        <taxon>Hexapoda</taxon>
        <taxon>Insecta</taxon>
        <taxon>Pterygota</taxon>
        <taxon>Neoptera</taxon>
        <taxon>Endopterygota</taxon>
        <taxon>Diptera</taxon>
        <taxon>Brachycera</taxon>
        <taxon>Muscomorpha</taxon>
        <taxon>Oestroidea</taxon>
        <taxon>Calliphoridae</taxon>
        <taxon>Luciliinae</taxon>
        <taxon>Lucilia</taxon>
    </lineage>
</organism>
<evidence type="ECO:0000256" key="4">
    <source>
        <dbReference type="ARBA" id="ARBA00023125"/>
    </source>
</evidence>
<dbReference type="GO" id="GO:0031011">
    <property type="term" value="C:Ino80 complex"/>
    <property type="evidence" value="ECO:0007669"/>
    <property type="project" value="UniProtKB-UniRule"/>
</dbReference>
<name>A0A0L0BYR1_LUCCU</name>
<keyword evidence="3 5" id="KW-0067">ATP-binding</keyword>
<dbReference type="STRING" id="7375.A0A0L0BYR1"/>
<dbReference type="Gene3D" id="1.10.10.10">
    <property type="entry name" value="Winged helix-like DNA-binding domain superfamily/Winged helix DNA-binding domain"/>
    <property type="match status" value="1"/>
</dbReference>
<evidence type="ECO:0000256" key="5">
    <source>
        <dbReference type="RuleBase" id="RU368001"/>
    </source>
</evidence>
<keyword evidence="5" id="KW-0234">DNA repair</keyword>
<evidence type="ECO:0000256" key="3">
    <source>
        <dbReference type="ARBA" id="ARBA00022840"/>
    </source>
</evidence>
<dbReference type="EC" id="3.6.4.-" evidence="5"/>
<evidence type="ECO:0000313" key="8">
    <source>
        <dbReference type="Proteomes" id="UP000037069"/>
    </source>
</evidence>
<dbReference type="Pfam" id="PF00176">
    <property type="entry name" value="SNF2-rel_dom"/>
    <property type="match status" value="1"/>
</dbReference>
<dbReference type="Proteomes" id="UP000037069">
    <property type="component" value="Unassembled WGS sequence"/>
</dbReference>
<keyword evidence="8" id="KW-1185">Reference proteome</keyword>
<dbReference type="PANTHER" id="PTHR45685:SF2">
    <property type="entry name" value="CHROMATIN-REMODELING ATPASE INO80"/>
    <property type="match status" value="1"/>
</dbReference>
<keyword evidence="4 5" id="KW-0238">DNA-binding</keyword>
<keyword evidence="2" id="KW-0547">Nucleotide-binding</keyword>
<dbReference type="OrthoDB" id="5847120at2759"/>
<dbReference type="InterPro" id="IPR038718">
    <property type="entry name" value="SNF2-like_sf"/>
</dbReference>
<evidence type="ECO:0000259" key="6">
    <source>
        <dbReference type="Pfam" id="PF00176"/>
    </source>
</evidence>
<dbReference type="Gene3D" id="3.40.50.10810">
    <property type="entry name" value="Tandem AAA-ATPase domain"/>
    <property type="match status" value="1"/>
</dbReference>
<comment type="subunit">
    <text evidence="5">Component of the INO80 chromatin-remodeling complex.</text>
</comment>
<dbReference type="InterPro" id="IPR036390">
    <property type="entry name" value="WH_DNA-bd_sf"/>
</dbReference>
<comment type="function">
    <text evidence="5">ATPase component of the INO80 complex which remodels chromatin by shifting nucleosomes and is involved in DNA repair.</text>
</comment>
<dbReference type="GO" id="GO:0005524">
    <property type="term" value="F:ATP binding"/>
    <property type="evidence" value="ECO:0007669"/>
    <property type="project" value="UniProtKB-UniRule"/>
</dbReference>
<dbReference type="InterPro" id="IPR000330">
    <property type="entry name" value="SNF2_N"/>
</dbReference>
<dbReference type="GO" id="GO:0042393">
    <property type="term" value="F:histone binding"/>
    <property type="evidence" value="ECO:0007669"/>
    <property type="project" value="TreeGrafter"/>
</dbReference>
<keyword evidence="5" id="KW-0227">DNA damage</keyword>
<dbReference type="GO" id="GO:0016887">
    <property type="term" value="F:ATP hydrolysis activity"/>
    <property type="evidence" value="ECO:0007669"/>
    <property type="project" value="TreeGrafter"/>
</dbReference>
<evidence type="ECO:0000256" key="2">
    <source>
        <dbReference type="ARBA" id="ARBA00022741"/>
    </source>
</evidence>
<evidence type="ECO:0000313" key="7">
    <source>
        <dbReference type="EMBL" id="KNC25126.1"/>
    </source>
</evidence>
<proteinExistence type="inferred from homology"/>